<gene>
    <name evidence="9" type="ORF">FHR04_06140</name>
    <name evidence="8" type="ORF">HNQ04_002016</name>
</gene>
<dbReference type="Gene3D" id="1.10.443.10">
    <property type="entry name" value="Intergrase catalytic core"/>
    <property type="match status" value="1"/>
</dbReference>
<evidence type="ECO:0000259" key="7">
    <source>
        <dbReference type="PROSITE" id="PS51900"/>
    </source>
</evidence>
<dbReference type="EMBL" id="JACHEW010000009">
    <property type="protein sequence ID" value="MBB6016761.1"/>
    <property type="molecule type" value="Genomic_DNA"/>
</dbReference>
<dbReference type="PROSITE" id="PS51900">
    <property type="entry name" value="CB"/>
    <property type="match status" value="1"/>
</dbReference>
<proteinExistence type="inferred from homology"/>
<dbReference type="Pfam" id="PF00589">
    <property type="entry name" value="Phage_integrase"/>
    <property type="match status" value="1"/>
</dbReference>
<dbReference type="Gene3D" id="1.10.150.130">
    <property type="match status" value="1"/>
</dbReference>
<feature type="domain" description="Tyr recombinase" evidence="6">
    <location>
        <begin position="166"/>
        <end position="369"/>
    </location>
</feature>
<dbReference type="RefSeq" id="WP_139401641.1">
    <property type="nucleotide sequence ID" value="NZ_JACHEW010000009.1"/>
</dbReference>
<evidence type="ECO:0000313" key="10">
    <source>
        <dbReference type="Proteomes" id="UP000313988"/>
    </source>
</evidence>
<dbReference type="InterPro" id="IPR013762">
    <property type="entry name" value="Integrase-like_cat_sf"/>
</dbReference>
<evidence type="ECO:0000313" key="9">
    <source>
        <dbReference type="EMBL" id="TNM71944.1"/>
    </source>
</evidence>
<dbReference type="GO" id="GO:0006310">
    <property type="term" value="P:DNA recombination"/>
    <property type="evidence" value="ECO:0007669"/>
    <property type="project" value="UniProtKB-KW"/>
</dbReference>
<accession>A0A5C4Y8Y7</accession>
<dbReference type="PANTHER" id="PTHR30349">
    <property type="entry name" value="PHAGE INTEGRASE-RELATED"/>
    <property type="match status" value="1"/>
</dbReference>
<keyword evidence="11" id="KW-1185">Reference proteome</keyword>
<keyword evidence="4" id="KW-0233">DNA recombination</keyword>
<comment type="caution">
    <text evidence="9">The sequence shown here is derived from an EMBL/GenBank/DDBJ whole genome shotgun (WGS) entry which is preliminary data.</text>
</comment>
<dbReference type="GO" id="GO:0003677">
    <property type="term" value="F:DNA binding"/>
    <property type="evidence" value="ECO:0007669"/>
    <property type="project" value="UniProtKB-UniRule"/>
</dbReference>
<keyword evidence="3 5" id="KW-0238">DNA-binding</keyword>
<feature type="domain" description="Core-binding (CB)" evidence="7">
    <location>
        <begin position="71"/>
        <end position="152"/>
    </location>
</feature>
<dbReference type="SUPFAM" id="SSF56349">
    <property type="entry name" value="DNA breaking-rejoining enzymes"/>
    <property type="match status" value="1"/>
</dbReference>
<dbReference type="OrthoDB" id="9785687at2"/>
<dbReference type="InterPro" id="IPR002104">
    <property type="entry name" value="Integrase_catalytic"/>
</dbReference>
<comment type="similarity">
    <text evidence="1">Belongs to the 'phage' integrase family.</text>
</comment>
<reference evidence="9 10" key="1">
    <citation type="submission" date="2019-06" db="EMBL/GenBank/DDBJ databases">
        <title>Genome sequence of Deinococcus radiopugnans ATCC 19172.</title>
        <authorList>
            <person name="Maclea K.S."/>
            <person name="Maynard C.R."/>
        </authorList>
    </citation>
    <scope>NUCLEOTIDE SEQUENCE [LARGE SCALE GENOMIC DNA]</scope>
    <source>
        <strain evidence="9 10">ATCC 19172</strain>
    </source>
</reference>
<dbReference type="InterPro" id="IPR011010">
    <property type="entry name" value="DNA_brk_join_enz"/>
</dbReference>
<dbReference type="InterPro" id="IPR004107">
    <property type="entry name" value="Integrase_SAM-like_N"/>
</dbReference>
<dbReference type="InterPro" id="IPR044068">
    <property type="entry name" value="CB"/>
</dbReference>
<evidence type="ECO:0000313" key="11">
    <source>
        <dbReference type="Proteomes" id="UP000629870"/>
    </source>
</evidence>
<evidence type="ECO:0000259" key="6">
    <source>
        <dbReference type="PROSITE" id="PS51898"/>
    </source>
</evidence>
<dbReference type="InterPro" id="IPR050090">
    <property type="entry name" value="Tyrosine_recombinase_XerCD"/>
</dbReference>
<dbReference type="PANTHER" id="PTHR30349:SF64">
    <property type="entry name" value="PROPHAGE INTEGRASE INTD-RELATED"/>
    <property type="match status" value="1"/>
</dbReference>
<reference evidence="8 11" key="2">
    <citation type="submission" date="2020-08" db="EMBL/GenBank/DDBJ databases">
        <title>Genomic Encyclopedia of Type Strains, Phase IV (KMG-IV): sequencing the most valuable type-strain genomes for metagenomic binning, comparative biology and taxonomic classification.</title>
        <authorList>
            <person name="Goeker M."/>
        </authorList>
    </citation>
    <scope>NUCLEOTIDE SEQUENCE [LARGE SCALE GENOMIC DNA]</scope>
    <source>
        <strain evidence="8 11">DSM 12027</strain>
    </source>
</reference>
<evidence type="ECO:0000256" key="3">
    <source>
        <dbReference type="ARBA" id="ARBA00023125"/>
    </source>
</evidence>
<dbReference type="Pfam" id="PF14659">
    <property type="entry name" value="Phage_int_SAM_3"/>
    <property type="match status" value="1"/>
</dbReference>
<dbReference type="EMBL" id="VDMO01000005">
    <property type="protein sequence ID" value="TNM71944.1"/>
    <property type="molecule type" value="Genomic_DNA"/>
</dbReference>
<evidence type="ECO:0000256" key="2">
    <source>
        <dbReference type="ARBA" id="ARBA00022908"/>
    </source>
</evidence>
<keyword evidence="2" id="KW-0229">DNA integration</keyword>
<sequence>MPKKRANGEGTLHFRADRNLWEATITLSRHPGTGKLKRRSVYGKTQKEAQAKLNVLKKAQAEGTLRSPDRTTVAQWAEEYLENAAGRVKAGTLQSYRMNLNLYVLPALGNIRLDKLTARDVAGMINDLAREKGVRTSQYARTLISMMLNYAVSLDVLPRNVARNTRPPKSTRQEMLFWQPHEVRTFLTAIDGHRLEPFFRLALATGMRKSELLGLRWADLNRQTLSVRQTVVRVAYEPKIETPKTNAGVRDLMLDAPTLGWLEVRRAAYLAEREAAGESWAEHDLMFGDKEGRPLMPWRIDHYWRALRDGCGVKQIRFHDIRHTYATLAIASGMDVRMLAERLGHADASITLRIYSHILDSQRRRSAQSLDSLLEVAERTAIHPATGKNVGEFLGTGADEKAG</sequence>
<dbReference type="AlphaFoldDB" id="A0A5C4Y8Y7"/>
<dbReference type="CDD" id="cd01189">
    <property type="entry name" value="INT_ICEBs1_C_like"/>
    <property type="match status" value="1"/>
</dbReference>
<evidence type="ECO:0000313" key="8">
    <source>
        <dbReference type="EMBL" id="MBB6016761.1"/>
    </source>
</evidence>
<protein>
    <submittedName>
        <fullName evidence="8 9">Integrase</fullName>
    </submittedName>
</protein>
<name>A0A5C4Y8Y7_9DEIO</name>
<evidence type="ECO:0000256" key="4">
    <source>
        <dbReference type="ARBA" id="ARBA00023172"/>
    </source>
</evidence>
<evidence type="ECO:0000256" key="1">
    <source>
        <dbReference type="ARBA" id="ARBA00008857"/>
    </source>
</evidence>
<evidence type="ECO:0000256" key="5">
    <source>
        <dbReference type="PROSITE-ProRule" id="PRU01248"/>
    </source>
</evidence>
<organism evidence="9 10">
    <name type="scientific">Deinococcus radiopugnans ATCC 19172</name>
    <dbReference type="NCBI Taxonomy" id="585398"/>
    <lineage>
        <taxon>Bacteria</taxon>
        <taxon>Thermotogati</taxon>
        <taxon>Deinococcota</taxon>
        <taxon>Deinococci</taxon>
        <taxon>Deinococcales</taxon>
        <taxon>Deinococcaceae</taxon>
        <taxon>Deinococcus</taxon>
    </lineage>
</organism>
<dbReference type="Proteomes" id="UP000313988">
    <property type="component" value="Unassembled WGS sequence"/>
</dbReference>
<dbReference type="Proteomes" id="UP000629870">
    <property type="component" value="Unassembled WGS sequence"/>
</dbReference>
<dbReference type="GO" id="GO:0015074">
    <property type="term" value="P:DNA integration"/>
    <property type="evidence" value="ECO:0007669"/>
    <property type="project" value="UniProtKB-KW"/>
</dbReference>
<dbReference type="PROSITE" id="PS51898">
    <property type="entry name" value="TYR_RECOMBINASE"/>
    <property type="match status" value="1"/>
</dbReference>
<dbReference type="InterPro" id="IPR010998">
    <property type="entry name" value="Integrase_recombinase_N"/>
</dbReference>